<gene>
    <name evidence="1" type="ORF">AVEN_252668_1</name>
</gene>
<protein>
    <submittedName>
        <fullName evidence="1">Uncharacterized protein</fullName>
    </submittedName>
</protein>
<organism evidence="1 2">
    <name type="scientific">Araneus ventricosus</name>
    <name type="common">Orbweaver spider</name>
    <name type="synonym">Epeira ventricosa</name>
    <dbReference type="NCBI Taxonomy" id="182803"/>
    <lineage>
        <taxon>Eukaryota</taxon>
        <taxon>Metazoa</taxon>
        <taxon>Ecdysozoa</taxon>
        <taxon>Arthropoda</taxon>
        <taxon>Chelicerata</taxon>
        <taxon>Arachnida</taxon>
        <taxon>Araneae</taxon>
        <taxon>Araneomorphae</taxon>
        <taxon>Entelegynae</taxon>
        <taxon>Araneoidea</taxon>
        <taxon>Araneidae</taxon>
        <taxon>Araneus</taxon>
    </lineage>
</organism>
<evidence type="ECO:0000313" key="1">
    <source>
        <dbReference type="EMBL" id="GBN13979.1"/>
    </source>
</evidence>
<keyword evidence="2" id="KW-1185">Reference proteome</keyword>
<dbReference type="Proteomes" id="UP000499080">
    <property type="component" value="Unassembled WGS sequence"/>
</dbReference>
<dbReference type="EMBL" id="BGPR01005849">
    <property type="protein sequence ID" value="GBN13979.1"/>
    <property type="molecule type" value="Genomic_DNA"/>
</dbReference>
<accession>A0A4Y2LHT4</accession>
<dbReference type="AlphaFoldDB" id="A0A4Y2LHT4"/>
<evidence type="ECO:0000313" key="2">
    <source>
        <dbReference type="Proteomes" id="UP000499080"/>
    </source>
</evidence>
<comment type="caution">
    <text evidence="1">The sequence shown here is derived from an EMBL/GenBank/DDBJ whole genome shotgun (WGS) entry which is preliminary data.</text>
</comment>
<proteinExistence type="predicted"/>
<sequence>MSDFAASFEVPPGADHSSPLPFSYGTGGNRDVPCFILTAIVTGFVETFVYVSPYPTTITDLKVRIITGIAIIDSSGVAKGGARGMDARGRSGVRVRPMRGRTCGTMVGE</sequence>
<reference evidence="1 2" key="1">
    <citation type="journal article" date="2019" name="Sci. Rep.">
        <title>Orb-weaving spider Araneus ventricosus genome elucidates the spidroin gene catalogue.</title>
        <authorList>
            <person name="Kono N."/>
            <person name="Nakamura H."/>
            <person name="Ohtoshi R."/>
            <person name="Moran D.A.P."/>
            <person name="Shinohara A."/>
            <person name="Yoshida Y."/>
            <person name="Fujiwara M."/>
            <person name="Mori M."/>
            <person name="Tomita M."/>
            <person name="Arakawa K."/>
        </authorList>
    </citation>
    <scope>NUCLEOTIDE SEQUENCE [LARGE SCALE GENOMIC DNA]</scope>
</reference>
<name>A0A4Y2LHT4_ARAVE</name>